<dbReference type="EMBL" id="GGMR01005443">
    <property type="protein sequence ID" value="MBY18062.1"/>
    <property type="molecule type" value="Transcribed_RNA"/>
</dbReference>
<dbReference type="AlphaFoldDB" id="A0A2S2NM86"/>
<name>A0A2S2NM86_SCHGA</name>
<sequence length="103" mass="12575">MDKDLTNFKKWFQHLGLEVDGKIDDEVLKKLMPPQRRDMWRHIIKHVRSKEEADLIKKSLLLHKLHKRQKPLMVRHLKKLLLLNKFLIKLYFQSIFNCSFLEN</sequence>
<proteinExistence type="predicted"/>
<evidence type="ECO:0000313" key="1">
    <source>
        <dbReference type="EMBL" id="MBY18062.1"/>
    </source>
</evidence>
<accession>A0A2S2NM86</accession>
<organism evidence="1">
    <name type="scientific">Schizaphis graminum</name>
    <name type="common">Green bug aphid</name>
    <dbReference type="NCBI Taxonomy" id="13262"/>
    <lineage>
        <taxon>Eukaryota</taxon>
        <taxon>Metazoa</taxon>
        <taxon>Ecdysozoa</taxon>
        <taxon>Arthropoda</taxon>
        <taxon>Hexapoda</taxon>
        <taxon>Insecta</taxon>
        <taxon>Pterygota</taxon>
        <taxon>Neoptera</taxon>
        <taxon>Paraneoptera</taxon>
        <taxon>Hemiptera</taxon>
        <taxon>Sternorrhyncha</taxon>
        <taxon>Aphidomorpha</taxon>
        <taxon>Aphidoidea</taxon>
        <taxon>Aphididae</taxon>
        <taxon>Aphidini</taxon>
        <taxon>Schizaphis</taxon>
    </lineage>
</organism>
<reference evidence="1" key="1">
    <citation type="submission" date="2018-04" db="EMBL/GenBank/DDBJ databases">
        <title>Transcriptome of Schizaphis graminum biotype I.</title>
        <authorList>
            <person name="Scully E.D."/>
            <person name="Geib S.M."/>
            <person name="Palmer N.A."/>
            <person name="Koch K."/>
            <person name="Bradshaw J."/>
            <person name="Heng-Moss T."/>
            <person name="Sarath G."/>
        </authorList>
    </citation>
    <scope>NUCLEOTIDE SEQUENCE</scope>
</reference>
<gene>
    <name evidence="1" type="ORF">g.93489</name>
</gene>
<protein>
    <submittedName>
        <fullName evidence="1">Uncharacterized protein</fullName>
    </submittedName>
</protein>